<dbReference type="GO" id="GO:0051087">
    <property type="term" value="F:protein-folding chaperone binding"/>
    <property type="evidence" value="ECO:0007669"/>
    <property type="project" value="TreeGrafter"/>
</dbReference>
<feature type="region of interest" description="Disordered" evidence="8">
    <location>
        <begin position="468"/>
        <end position="490"/>
    </location>
</feature>
<dbReference type="EMBL" id="ML978125">
    <property type="protein sequence ID" value="KAF2099987.1"/>
    <property type="molecule type" value="Genomic_DNA"/>
</dbReference>
<keyword evidence="4 7" id="KW-0802">TPR repeat</keyword>
<sequence>MRVPFISIALSAAIISTVAALSAADIPADTPVNQLLSSASTELGKGNAQDALTYFDIAISRDPQNYLSLFKRGAAYLSLGRNVQARQDFDRALAIKPDFEGALLQRAKLKSRSGDWEAARKDYEAAGKTGGSEVAELEEAQGAVVLAEEAVKSHDWDGCLQHAGVALMVAGGALELRKLRARCRFEKGEVAEGISDLQHVLQINSGNTEPHLQISAESFFSLGETEKALQQIAKCLQSDPDSKVCMALRRREKALDKQIKKVRKNMEERKFNAAVKLLAKQGAEPGLLDEVKEDSKEYRTQGYIHEKSPEGLYGMLVELTCEAYMEMNNHKRAETYCRETLEYNPTSLSASLSQAKQQIAEDDFEAAIRTLNDAKQHHQGSHRLQELLNEAQTLLKRSKQKDYYKVLGISRDADEREIKRAYRQLSKVYHPDKAAAQGITKEAAEKKMAAINEAYEVLGDEELKARFDKGDDPNDPMSQQGGHPFQGSPFPFGGQGGQQFFFQQGGGQQHFKFHAQGGGGGGGFHFPEGFGFP</sequence>
<dbReference type="SMART" id="SM00271">
    <property type="entry name" value="DnaJ"/>
    <property type="match status" value="1"/>
</dbReference>
<accession>A0A9P4MA35</accession>
<dbReference type="Gene3D" id="1.25.40.10">
    <property type="entry name" value="Tetratricopeptide repeat domain"/>
    <property type="match status" value="1"/>
</dbReference>
<dbReference type="AlphaFoldDB" id="A0A9P4MA35"/>
<evidence type="ECO:0000313" key="11">
    <source>
        <dbReference type="EMBL" id="KAF2099987.1"/>
    </source>
</evidence>
<feature type="signal peptide" evidence="9">
    <location>
        <begin position="1"/>
        <end position="20"/>
    </location>
</feature>
<dbReference type="CDD" id="cd06257">
    <property type="entry name" value="DnaJ"/>
    <property type="match status" value="1"/>
</dbReference>
<dbReference type="InterPro" id="IPR001623">
    <property type="entry name" value="DnaJ_domain"/>
</dbReference>
<dbReference type="FunFam" id="1.10.287.110:FF:000083">
    <property type="entry name" value="DnaJ and TPR domain protein"/>
    <property type="match status" value="1"/>
</dbReference>
<evidence type="ECO:0000256" key="3">
    <source>
        <dbReference type="ARBA" id="ARBA00022737"/>
    </source>
</evidence>
<evidence type="ECO:0000256" key="1">
    <source>
        <dbReference type="ARBA" id="ARBA00004319"/>
    </source>
</evidence>
<dbReference type="GO" id="GO:0034975">
    <property type="term" value="P:protein folding in endoplasmic reticulum"/>
    <property type="evidence" value="ECO:0007669"/>
    <property type="project" value="TreeGrafter"/>
</dbReference>
<evidence type="ECO:0000256" key="2">
    <source>
        <dbReference type="ARBA" id="ARBA00022729"/>
    </source>
</evidence>
<dbReference type="PANTHER" id="PTHR44140">
    <property type="entry name" value="LD25575P"/>
    <property type="match status" value="1"/>
</dbReference>
<evidence type="ECO:0000256" key="9">
    <source>
        <dbReference type="SAM" id="SignalP"/>
    </source>
</evidence>
<evidence type="ECO:0000259" key="10">
    <source>
        <dbReference type="PROSITE" id="PS50076"/>
    </source>
</evidence>
<keyword evidence="2 9" id="KW-0732">Signal</keyword>
<gene>
    <name evidence="11" type="ORF">NA57DRAFT_38541</name>
</gene>
<dbReference type="SMART" id="SM00028">
    <property type="entry name" value="TPR"/>
    <property type="match status" value="6"/>
</dbReference>
<keyword evidence="5" id="KW-0256">Endoplasmic reticulum</keyword>
<dbReference type="Pfam" id="PF00226">
    <property type="entry name" value="DnaJ"/>
    <property type="match status" value="1"/>
</dbReference>
<dbReference type="InterPro" id="IPR036869">
    <property type="entry name" value="J_dom_sf"/>
</dbReference>
<evidence type="ECO:0000256" key="4">
    <source>
        <dbReference type="ARBA" id="ARBA00022803"/>
    </source>
</evidence>
<proteinExistence type="predicted"/>
<dbReference type="GO" id="GO:0005788">
    <property type="term" value="C:endoplasmic reticulum lumen"/>
    <property type="evidence" value="ECO:0007669"/>
    <property type="project" value="UniProtKB-SubCell"/>
</dbReference>
<keyword evidence="12" id="KW-1185">Reference proteome</keyword>
<feature type="compositionally biased region" description="Low complexity" evidence="8">
    <location>
        <begin position="479"/>
        <end position="490"/>
    </location>
</feature>
<evidence type="ECO:0000256" key="6">
    <source>
        <dbReference type="ARBA" id="ARBA00073740"/>
    </source>
</evidence>
<keyword evidence="3" id="KW-0677">Repeat</keyword>
<dbReference type="Pfam" id="PF13432">
    <property type="entry name" value="TPR_16"/>
    <property type="match status" value="1"/>
</dbReference>
<evidence type="ECO:0000256" key="7">
    <source>
        <dbReference type="PROSITE-ProRule" id="PRU00339"/>
    </source>
</evidence>
<dbReference type="InterPro" id="IPR011990">
    <property type="entry name" value="TPR-like_helical_dom_sf"/>
</dbReference>
<organism evidence="11 12">
    <name type="scientific">Rhizodiscina lignyota</name>
    <dbReference type="NCBI Taxonomy" id="1504668"/>
    <lineage>
        <taxon>Eukaryota</taxon>
        <taxon>Fungi</taxon>
        <taxon>Dikarya</taxon>
        <taxon>Ascomycota</taxon>
        <taxon>Pezizomycotina</taxon>
        <taxon>Dothideomycetes</taxon>
        <taxon>Pleosporomycetidae</taxon>
        <taxon>Aulographales</taxon>
        <taxon>Rhizodiscinaceae</taxon>
        <taxon>Rhizodiscina</taxon>
    </lineage>
</organism>
<evidence type="ECO:0000256" key="5">
    <source>
        <dbReference type="ARBA" id="ARBA00022824"/>
    </source>
</evidence>
<dbReference type="Proteomes" id="UP000799772">
    <property type="component" value="Unassembled WGS sequence"/>
</dbReference>
<dbReference type="InterPro" id="IPR051727">
    <property type="entry name" value="DnaJ_C3_Co-chaperones"/>
</dbReference>
<dbReference type="SUPFAM" id="SSF48452">
    <property type="entry name" value="TPR-like"/>
    <property type="match status" value="3"/>
</dbReference>
<dbReference type="GO" id="GO:0051787">
    <property type="term" value="F:misfolded protein binding"/>
    <property type="evidence" value="ECO:0007669"/>
    <property type="project" value="TreeGrafter"/>
</dbReference>
<dbReference type="PANTHER" id="PTHR44140:SF2">
    <property type="entry name" value="LD25575P"/>
    <property type="match status" value="1"/>
</dbReference>
<name>A0A9P4MA35_9PEZI</name>
<evidence type="ECO:0000313" key="12">
    <source>
        <dbReference type="Proteomes" id="UP000799772"/>
    </source>
</evidence>
<evidence type="ECO:0000256" key="8">
    <source>
        <dbReference type="SAM" id="MobiDB-lite"/>
    </source>
</evidence>
<dbReference type="PROSITE" id="PS50005">
    <property type="entry name" value="TPR"/>
    <property type="match status" value="1"/>
</dbReference>
<comment type="subcellular location">
    <subcellularLocation>
        <location evidence="1">Endoplasmic reticulum lumen</location>
    </subcellularLocation>
</comment>
<dbReference type="PRINTS" id="PR00625">
    <property type="entry name" value="JDOMAIN"/>
</dbReference>
<feature type="chain" id="PRO_5040415346" description="Tetratricopeptide repeat and J domain-containing co-chaperone DNJ1" evidence="9">
    <location>
        <begin position="21"/>
        <end position="533"/>
    </location>
</feature>
<comment type="caution">
    <text evidence="11">The sequence shown here is derived from an EMBL/GenBank/DDBJ whole genome shotgun (WGS) entry which is preliminary data.</text>
</comment>
<dbReference type="FunFam" id="1.25.40.10:FF:000224">
    <property type="entry name" value="DnaJ and TPR domain protein"/>
    <property type="match status" value="1"/>
</dbReference>
<dbReference type="OrthoDB" id="1726119at2759"/>
<reference evidence="11" key="1">
    <citation type="journal article" date="2020" name="Stud. Mycol.">
        <title>101 Dothideomycetes genomes: a test case for predicting lifestyles and emergence of pathogens.</title>
        <authorList>
            <person name="Haridas S."/>
            <person name="Albert R."/>
            <person name="Binder M."/>
            <person name="Bloem J."/>
            <person name="Labutti K."/>
            <person name="Salamov A."/>
            <person name="Andreopoulos B."/>
            <person name="Baker S."/>
            <person name="Barry K."/>
            <person name="Bills G."/>
            <person name="Bluhm B."/>
            <person name="Cannon C."/>
            <person name="Castanera R."/>
            <person name="Culley D."/>
            <person name="Daum C."/>
            <person name="Ezra D."/>
            <person name="Gonzalez J."/>
            <person name="Henrissat B."/>
            <person name="Kuo A."/>
            <person name="Liang C."/>
            <person name="Lipzen A."/>
            <person name="Lutzoni F."/>
            <person name="Magnuson J."/>
            <person name="Mondo S."/>
            <person name="Nolan M."/>
            <person name="Ohm R."/>
            <person name="Pangilinan J."/>
            <person name="Park H.-J."/>
            <person name="Ramirez L."/>
            <person name="Alfaro M."/>
            <person name="Sun H."/>
            <person name="Tritt A."/>
            <person name="Yoshinaga Y."/>
            <person name="Zwiers L.-H."/>
            <person name="Turgeon B."/>
            <person name="Goodwin S."/>
            <person name="Spatafora J."/>
            <person name="Crous P."/>
            <person name="Grigoriev I."/>
        </authorList>
    </citation>
    <scope>NUCLEOTIDE SEQUENCE</scope>
    <source>
        <strain evidence="11">CBS 133067</strain>
    </source>
</reference>
<feature type="repeat" description="TPR" evidence="7">
    <location>
        <begin position="66"/>
        <end position="99"/>
    </location>
</feature>
<feature type="domain" description="J" evidence="10">
    <location>
        <begin position="402"/>
        <end position="471"/>
    </location>
</feature>
<protein>
    <recommendedName>
        <fullName evidence="6">Tetratricopeptide repeat and J domain-containing co-chaperone DNJ1</fullName>
    </recommendedName>
</protein>
<dbReference type="InterPro" id="IPR019734">
    <property type="entry name" value="TPR_rpt"/>
</dbReference>
<dbReference type="PROSITE" id="PS50076">
    <property type="entry name" value="DNAJ_2"/>
    <property type="match status" value="1"/>
</dbReference>
<dbReference type="SUPFAM" id="SSF46565">
    <property type="entry name" value="Chaperone J-domain"/>
    <property type="match status" value="1"/>
</dbReference>
<dbReference type="Gene3D" id="1.10.287.110">
    <property type="entry name" value="DnaJ domain"/>
    <property type="match status" value="1"/>
</dbReference>